<evidence type="ECO:0000313" key="1">
    <source>
        <dbReference type="EMBL" id="NMG76868.1"/>
    </source>
</evidence>
<dbReference type="Gene3D" id="1.10.530.10">
    <property type="match status" value="1"/>
</dbReference>
<protein>
    <submittedName>
        <fullName evidence="1">DUF3262 family protein</fullName>
    </submittedName>
</protein>
<reference evidence="1 2" key="1">
    <citation type="submission" date="2019-12" db="EMBL/GenBank/DDBJ databases">
        <title>Comparative genomics gives insights into the taxonomy of the Azoarcus-Aromatoleum group and reveals separate origins of nif in the plant-associated Azoarcus and non-plant-associated Aromatoleum sub-groups.</title>
        <authorList>
            <person name="Lafos M."/>
            <person name="Maluk M."/>
            <person name="Batista M."/>
            <person name="Junghare M."/>
            <person name="Carmona M."/>
            <person name="Faoro H."/>
            <person name="Cruz L.M."/>
            <person name="Battistoni F."/>
            <person name="De Souza E."/>
            <person name="Pedrosa F."/>
            <person name="Chen W.-M."/>
            <person name="Poole P.S."/>
            <person name="Dixon R.A."/>
            <person name="James E.K."/>
        </authorList>
    </citation>
    <scope>NUCLEOTIDE SEQUENCE [LARGE SCALE GENOMIC DNA]</scope>
    <source>
        <strain evidence="1 2">22Lin</strain>
    </source>
</reference>
<accession>A0ABX1QEK7</accession>
<dbReference type="EMBL" id="WTVQ01000042">
    <property type="protein sequence ID" value="NMG76868.1"/>
    <property type="molecule type" value="Genomic_DNA"/>
</dbReference>
<gene>
    <name evidence="1" type="ORF">GPA25_19110</name>
</gene>
<name>A0ABX1QEK7_9RHOO</name>
<sequence>MTRSRLRPGTRFLYLLLLVAGLAWASITYVDFLRALGERESSIRPDVIIGSGYAGLFQFGESALKDVGLYTGDATPKKNDWKGSFSGKYGVTSLVEFLANPDAQVQAVTAYHAQAWRTLASTYGAERYLGTTINGIEITQSGLVAAAHLLGAGTVGEWLKAGGTTNPADGNGTTLTSYLSNFAGYTLSATAPTYAALRAADPTGGTTSTGYVYTNPPLRSSGSGSGAVALLTPRNSHGFTSAAQGFHAATGYQMGKVRDLLVGLATTVVLTWMAYVVISKWHAFSGGAETIREMTYDILRAMVVTSIVLLLMV</sequence>
<dbReference type="Pfam" id="PF11660">
    <property type="entry name" value="DUF3262"/>
    <property type="match status" value="1"/>
</dbReference>
<dbReference type="InterPro" id="IPR021676">
    <property type="entry name" value="DUF3262"/>
</dbReference>
<evidence type="ECO:0000313" key="2">
    <source>
        <dbReference type="Proteomes" id="UP000648984"/>
    </source>
</evidence>
<organism evidence="1 2">
    <name type="scientific">Aromatoleum diolicum</name>
    <dbReference type="NCBI Taxonomy" id="75796"/>
    <lineage>
        <taxon>Bacteria</taxon>
        <taxon>Pseudomonadati</taxon>
        <taxon>Pseudomonadota</taxon>
        <taxon>Betaproteobacteria</taxon>
        <taxon>Rhodocyclales</taxon>
        <taxon>Rhodocyclaceae</taxon>
        <taxon>Aromatoleum</taxon>
    </lineage>
</organism>
<comment type="caution">
    <text evidence="1">The sequence shown here is derived from an EMBL/GenBank/DDBJ whole genome shotgun (WGS) entry which is preliminary data.</text>
</comment>
<proteinExistence type="predicted"/>
<dbReference type="Proteomes" id="UP000648984">
    <property type="component" value="Unassembled WGS sequence"/>
</dbReference>
<dbReference type="RefSeq" id="WP_169262000.1">
    <property type="nucleotide sequence ID" value="NZ_WTVQ01000042.1"/>
</dbReference>
<keyword evidence="2" id="KW-1185">Reference proteome</keyword>